<dbReference type="EMBL" id="VZCC01000006">
    <property type="protein sequence ID" value="MQN82561.1"/>
    <property type="molecule type" value="Genomic_DNA"/>
</dbReference>
<feature type="signal peptide" evidence="1">
    <location>
        <begin position="1"/>
        <end position="21"/>
    </location>
</feature>
<keyword evidence="1" id="KW-0732">Signal</keyword>
<evidence type="ECO:0000313" key="4">
    <source>
        <dbReference type="Proteomes" id="UP000421408"/>
    </source>
</evidence>
<feature type="domain" description="Outer membrane protein beta-barrel" evidence="2">
    <location>
        <begin position="25"/>
        <end position="229"/>
    </location>
</feature>
<dbReference type="InterPro" id="IPR025665">
    <property type="entry name" value="Beta-barrel_OMP_2"/>
</dbReference>
<evidence type="ECO:0000256" key="1">
    <source>
        <dbReference type="SAM" id="SignalP"/>
    </source>
</evidence>
<evidence type="ECO:0000313" key="3">
    <source>
        <dbReference type="EMBL" id="MQN82561.1"/>
    </source>
</evidence>
<dbReference type="Proteomes" id="UP000421408">
    <property type="component" value="Unassembled WGS sequence"/>
</dbReference>
<gene>
    <name evidence="3" type="ORF">F7D74_00835</name>
</gene>
<dbReference type="RefSeq" id="WP_153117992.1">
    <property type="nucleotide sequence ID" value="NZ_VZCC01000006.1"/>
</dbReference>
<dbReference type="SUPFAM" id="SSF56935">
    <property type="entry name" value="Porins"/>
    <property type="match status" value="1"/>
</dbReference>
<comment type="caution">
    <text evidence="3">The sequence shown here is derived from an EMBL/GenBank/DDBJ whole genome shotgun (WGS) entry which is preliminary data.</text>
</comment>
<evidence type="ECO:0000259" key="2">
    <source>
        <dbReference type="Pfam" id="PF13568"/>
    </source>
</evidence>
<reference evidence="4" key="1">
    <citation type="submission" date="2019-09" db="EMBL/GenBank/DDBJ databases">
        <title>Distinct polysaccharide growth profiles of human intestinal Prevotella copri isolates.</title>
        <authorList>
            <person name="Fehlner-Peach H."/>
            <person name="Magnabosco C."/>
            <person name="Raghavan V."/>
            <person name="Scher J.U."/>
            <person name="Tett A."/>
            <person name="Cox L.M."/>
            <person name="Gottsegen C."/>
            <person name="Watters A."/>
            <person name="Wiltshire- Gordon J.D."/>
            <person name="Segata N."/>
            <person name="Bonneau R."/>
            <person name="Littman D.R."/>
        </authorList>
    </citation>
    <scope>NUCLEOTIDE SEQUENCE [LARGE SCALE GENOMIC DNA]</scope>
    <source>
        <strain evidence="4">iAA108</strain>
    </source>
</reference>
<accession>A0AA90ZVG7</accession>
<name>A0AA90ZVG7_9BACT</name>
<sequence>MKKPFIISAAILCLCSAEAWGQNLGELLHKFTYQARIGYNLGGTAPIGMPATIRTLHSYTLQPNLLLGIDAHYPLDNKWGLMFGLHFEGKGMKIDAGVKNYHMTMVKGGEQLDGVFTGNVITKVDQSLATIPVQATYDVTDKIRLKLGPYFSYVTSHKFEGSAYDGYLRQGDPTGPKVELGHEDGERGEYDFSDDMRNWQFGIDVGADWNFSKRWGGYVGLTWGLSEVFKKDFHVIEQSMYPIYGTIGLSYQLK</sequence>
<dbReference type="Pfam" id="PF13568">
    <property type="entry name" value="OMP_b-brl_2"/>
    <property type="match status" value="1"/>
</dbReference>
<feature type="chain" id="PRO_5041721473" evidence="1">
    <location>
        <begin position="22"/>
        <end position="254"/>
    </location>
</feature>
<proteinExistence type="predicted"/>
<protein>
    <submittedName>
        <fullName evidence="3">PorT family protein</fullName>
    </submittedName>
</protein>
<dbReference type="AlphaFoldDB" id="A0AA90ZVG7"/>
<organism evidence="3 4">
    <name type="scientific">Segatella copri</name>
    <dbReference type="NCBI Taxonomy" id="165179"/>
    <lineage>
        <taxon>Bacteria</taxon>
        <taxon>Pseudomonadati</taxon>
        <taxon>Bacteroidota</taxon>
        <taxon>Bacteroidia</taxon>
        <taxon>Bacteroidales</taxon>
        <taxon>Prevotellaceae</taxon>
        <taxon>Segatella</taxon>
    </lineage>
</organism>